<dbReference type="SMART" id="SM00086">
    <property type="entry name" value="PAC"/>
    <property type="match status" value="4"/>
</dbReference>
<dbReference type="SMART" id="SM00387">
    <property type="entry name" value="HATPase_c"/>
    <property type="match status" value="1"/>
</dbReference>
<sequence length="1682" mass="183538">MPADKRRVSHYLYVLFLPVFVVSLLAGIVNLGSWEHLRDELRETNAQQAEEIGRLAQAVEFDREIGRIQRTVSRTLESAAAHQLSEAEVYRVHTEVVNRLAALERQLPVLEQLANSQLGVSGLRVEFDTYRNAIIQATDLAAIDPPGAMRQAYRASQSYLELSERTGEMAERVVSATGRRTAGQYQIFNQHAARIALVGGGLVAALLLIWFVFTRWLSRQVATLTDTLQALAGGDTSPPTLAAVSRISHSARSVLQEIAATTLAFRDAVLARRAGEAALAKERQLLEKRMQELSCLYDVFRLTEGEAPDDDAWLQAVATRLSGAMRYPERAAACIGDAAAHYGNPAVFEQPGALILEVDGAGRRLRLGIAYLQPLPAEAGEPFLAEERSLVEAAALRIGSALQRRRILATERDTQALLKAVVAEAPYAIELIRADDLNYVEVNAAACRLLGYSREEMLGMNLRDVQGRLTPAAFQARIDLVREQGGARFENRRRCKDGRLLDVTVDVTIIRQDGVDYLVDIWSDVTAQKAAEAEIRMLSMAVDQSPNTVLITDLDANTVYVNDAFSRNNGYTREEILGQNPRLLMSGKTPRATYEAMWRALGAGEPWKGEFINRRKNGNERIKAVTIVPLRDDDGCVCNYVAVMEDITERRRIEEQLRKLSLAVDQSPEAIVITDLDARIEYVNQAFVHQTGFSAEEALGLNPAVLKSGRTPEATYREMWARLVQGESWQGELYNRRKDGSEYVELANITPVRQPDGAVTHYLAIKEDITEKKRTAEELEAYRTRLEQLVASRTEALRLASEHQQAIFDTATSGIALIKDRVLIRCNRRLHDIFGWPDGEMVGKSTAIWYVDEASYALGGDAVYNRLWQGEAVCREQELMRRDGSLFWARLTGKAVDIHDRSKGTVWVIDDITTEREAFQTVRNAQKLAEDAARAKANFLANMSHEIRTPMNAVIGMTHLVLNTDLTRQQRDYLKKIQGSSQHLLGIINDILDLSKIEAGKMAVEHIEFDLDTVLENVTGLISEKATGKGLELIIDVGKTVPRSLVGDPLRLGQVLINYANNAVKFTERGSIVIRCDLAETAERDVVLRFSVTDTGIGIEAEQIPRLFQTFEQADNSTTRKYGGTGLGLAISRELAHMMGGEAGVDSEYGKGSTFWFTARLARGSGSDRSLVPDADLRGRKVLVVDDNDLAREVIGDLLRSMSFAVSTASSGLEALDEIQRANAAGMPYEVVFLDWQMPGIDGVETARRIKRALAASSPRLLMVTAYGRDEVMKSAADAGIHDLLIKPVTASLLFDTLMRALGRARGDDAQVPGDALRGADLDAIAGARILLVEDNDLNQEVAVGLLAGAGFVVEVAENGAVALDLLQAGGPGCYDLVLMDMQMPVMDGVTATGEIRRLPGFDTLPIVAMTANAMASDREKCLAAGMDDHLAKPIDPPALWAALRHWITPGKRQPAALPAALPAPDEEGADVVIPAIHGIDLALGLRNAMGRKALFRSLLRKFVAGQGGFGAAMEAARESGDTVTAVRLAHTLKGTAAQIGAGEVQALAQQLEVALDHREGEDVVALRVKAVCASLEPLVRSIQRALPAETADPLHAGEAPDPAALQALLPALIAQLERDDFDCGTTVAANEPALRALLGGGFQRFADAVENFDFGAALEVLRAATPAAGLTLAANEVDQRQ</sequence>
<dbReference type="PANTHER" id="PTHR45339">
    <property type="entry name" value="HYBRID SIGNAL TRANSDUCTION HISTIDINE KINASE J"/>
    <property type="match status" value="1"/>
</dbReference>
<evidence type="ECO:0000256" key="1">
    <source>
        <dbReference type="ARBA" id="ARBA00000085"/>
    </source>
</evidence>
<keyword evidence="6 26" id="KW-0808">Transferase</keyword>
<dbReference type="InterPro" id="IPR000700">
    <property type="entry name" value="PAS-assoc_C"/>
</dbReference>
<evidence type="ECO:0000256" key="15">
    <source>
        <dbReference type="ARBA" id="ARBA00064003"/>
    </source>
</evidence>
<feature type="domain" description="PAS" evidence="23">
    <location>
        <begin position="414"/>
        <end position="462"/>
    </location>
</feature>
<dbReference type="InterPro" id="IPR035965">
    <property type="entry name" value="PAS-like_dom_sf"/>
</dbReference>
<keyword evidence="11 20" id="KW-1133">Transmembrane helix</keyword>
<feature type="modified residue" description="4-aspartylphosphate" evidence="19">
    <location>
        <position position="1381"/>
    </location>
</feature>
<dbReference type="Gene3D" id="1.20.120.160">
    <property type="entry name" value="HPT domain"/>
    <property type="match status" value="1"/>
</dbReference>
<dbReference type="FunFam" id="3.30.565.10:FF:000010">
    <property type="entry name" value="Sensor histidine kinase RcsC"/>
    <property type="match status" value="1"/>
</dbReference>
<dbReference type="Pfam" id="PF00989">
    <property type="entry name" value="PAS"/>
    <property type="match status" value="1"/>
</dbReference>
<dbReference type="CDD" id="cd17546">
    <property type="entry name" value="REC_hyHK_CKI1_RcsC-like"/>
    <property type="match status" value="2"/>
</dbReference>
<dbReference type="CDD" id="cd16922">
    <property type="entry name" value="HATPase_EvgS-ArcB-TorS-like"/>
    <property type="match status" value="1"/>
</dbReference>
<dbReference type="CDD" id="cd00088">
    <property type="entry name" value="HPT"/>
    <property type="match status" value="1"/>
</dbReference>
<dbReference type="KEGG" id="azo:azo2482"/>
<accession>A1K8E4</accession>
<keyword evidence="8" id="KW-0547">Nucleotide-binding</keyword>
<evidence type="ECO:0000259" key="25">
    <source>
        <dbReference type="PROSITE" id="PS50894"/>
    </source>
</evidence>
<dbReference type="InterPro" id="IPR003594">
    <property type="entry name" value="HATPase_dom"/>
</dbReference>
<comment type="catalytic activity">
    <reaction evidence="1">
        <text>ATP + protein L-histidine = ADP + protein N-phospho-L-histidine.</text>
        <dbReference type="EC" id="2.7.13.3"/>
    </reaction>
</comment>
<evidence type="ECO:0000259" key="24">
    <source>
        <dbReference type="PROSITE" id="PS50113"/>
    </source>
</evidence>
<dbReference type="NCBIfam" id="TIGR00229">
    <property type="entry name" value="sensory_box"/>
    <property type="match status" value="4"/>
</dbReference>
<feature type="domain" description="PAC" evidence="24">
    <location>
        <begin position="727"/>
        <end position="781"/>
    </location>
</feature>
<name>A1K8E4_AZOSB</name>
<feature type="transmembrane region" description="Helical" evidence="20">
    <location>
        <begin position="195"/>
        <end position="213"/>
    </location>
</feature>
<dbReference type="SMART" id="SM00448">
    <property type="entry name" value="REC"/>
    <property type="match status" value="2"/>
</dbReference>
<dbReference type="PROSITE" id="PS50113">
    <property type="entry name" value="PAC"/>
    <property type="match status" value="3"/>
</dbReference>
<comment type="function">
    <text evidence="14">Member of the two-component regulatory system BvgS/BvgA. Phosphorylates BvgA via a four-step phosphorelay in response to environmental signals.</text>
</comment>
<dbReference type="HOGENOM" id="CLU_241499_0_0_4"/>
<feature type="domain" description="Histidine kinase" evidence="21">
    <location>
        <begin position="942"/>
        <end position="1163"/>
    </location>
</feature>
<dbReference type="EMBL" id="AM406670">
    <property type="protein sequence ID" value="CAL95099.1"/>
    <property type="molecule type" value="Genomic_DNA"/>
</dbReference>
<dbReference type="InterPro" id="IPR036097">
    <property type="entry name" value="HisK_dim/P_sf"/>
</dbReference>
<dbReference type="Gene3D" id="3.30.565.10">
    <property type="entry name" value="Histidine kinase-like ATPase, C-terminal domain"/>
    <property type="match status" value="1"/>
</dbReference>
<dbReference type="SUPFAM" id="SSF55785">
    <property type="entry name" value="PYP-like sensor domain (PAS domain)"/>
    <property type="match status" value="4"/>
</dbReference>
<organism evidence="26 27">
    <name type="scientific">Azoarcus sp. (strain BH72)</name>
    <dbReference type="NCBI Taxonomy" id="418699"/>
    <lineage>
        <taxon>Bacteria</taxon>
        <taxon>Pseudomonadati</taxon>
        <taxon>Pseudomonadota</taxon>
        <taxon>Betaproteobacteria</taxon>
        <taxon>Rhodocyclales</taxon>
        <taxon>Zoogloeaceae</taxon>
        <taxon>Azoarcus</taxon>
    </lineage>
</organism>
<evidence type="ECO:0000313" key="27">
    <source>
        <dbReference type="Proteomes" id="UP000002588"/>
    </source>
</evidence>
<dbReference type="Gene3D" id="3.40.50.2300">
    <property type="match status" value="2"/>
</dbReference>
<evidence type="ECO:0000256" key="8">
    <source>
        <dbReference type="ARBA" id="ARBA00022741"/>
    </source>
</evidence>
<evidence type="ECO:0000256" key="13">
    <source>
        <dbReference type="ARBA" id="ARBA00023136"/>
    </source>
</evidence>
<dbReference type="PROSITE" id="PS50894">
    <property type="entry name" value="HPT"/>
    <property type="match status" value="1"/>
</dbReference>
<dbReference type="SMART" id="SM00073">
    <property type="entry name" value="HPT"/>
    <property type="match status" value="1"/>
</dbReference>
<comment type="subunit">
    <text evidence="15">At low DSF concentrations, interacts with RpfF.</text>
</comment>
<dbReference type="InterPro" id="IPR036641">
    <property type="entry name" value="HPT_dom_sf"/>
</dbReference>
<feature type="domain" description="PAS" evidence="23">
    <location>
        <begin position="534"/>
        <end position="580"/>
    </location>
</feature>
<keyword evidence="10" id="KW-0067">ATP-binding</keyword>
<feature type="modified residue" description="Phosphohistidine" evidence="18">
    <location>
        <position position="1531"/>
    </location>
</feature>
<keyword evidence="13 20" id="KW-0472">Membrane</keyword>
<dbReference type="GO" id="GO:0005524">
    <property type="term" value="F:ATP binding"/>
    <property type="evidence" value="ECO:0007669"/>
    <property type="project" value="UniProtKB-KW"/>
</dbReference>
<dbReference type="InterPro" id="IPR008207">
    <property type="entry name" value="Sig_transdc_His_kin_Hpt_dom"/>
</dbReference>
<dbReference type="Pfam" id="PF01627">
    <property type="entry name" value="Hpt"/>
    <property type="match status" value="1"/>
</dbReference>
<dbReference type="SUPFAM" id="SSF47384">
    <property type="entry name" value="Homodimeric domain of signal transducing histidine kinase"/>
    <property type="match status" value="1"/>
</dbReference>
<evidence type="ECO:0000256" key="14">
    <source>
        <dbReference type="ARBA" id="ARBA00058004"/>
    </source>
</evidence>
<evidence type="ECO:0000259" key="21">
    <source>
        <dbReference type="PROSITE" id="PS50109"/>
    </source>
</evidence>
<evidence type="ECO:0000256" key="3">
    <source>
        <dbReference type="ARBA" id="ARBA00012438"/>
    </source>
</evidence>
<dbReference type="InterPro" id="IPR001789">
    <property type="entry name" value="Sig_transdc_resp-reg_receiver"/>
</dbReference>
<dbReference type="PROSITE" id="PS50109">
    <property type="entry name" value="HIS_KIN"/>
    <property type="match status" value="1"/>
</dbReference>
<dbReference type="STRING" id="62928.azo2482"/>
<keyword evidence="27" id="KW-1185">Reference proteome</keyword>
<comment type="subcellular location">
    <subcellularLocation>
        <location evidence="2">Cell membrane</location>
        <topology evidence="2">Multi-pass membrane protein</topology>
    </subcellularLocation>
</comment>
<dbReference type="CDD" id="cd00130">
    <property type="entry name" value="PAS"/>
    <property type="match status" value="4"/>
</dbReference>
<protein>
    <recommendedName>
        <fullName evidence="16">Sensory/regulatory protein RpfC</fullName>
        <ecNumber evidence="3">2.7.13.3</ecNumber>
    </recommendedName>
    <alternativeName>
        <fullName evidence="17">Virulence sensor protein BvgS</fullName>
    </alternativeName>
</protein>
<dbReference type="SMART" id="SM00388">
    <property type="entry name" value="HisKA"/>
    <property type="match status" value="1"/>
</dbReference>
<dbReference type="PROSITE" id="PS50112">
    <property type="entry name" value="PAS"/>
    <property type="match status" value="3"/>
</dbReference>
<dbReference type="InterPro" id="IPR005467">
    <property type="entry name" value="His_kinase_dom"/>
</dbReference>
<dbReference type="Proteomes" id="UP000002588">
    <property type="component" value="Chromosome"/>
</dbReference>
<dbReference type="Pfam" id="PF00512">
    <property type="entry name" value="HisKA"/>
    <property type="match status" value="1"/>
</dbReference>
<dbReference type="CDD" id="cd00082">
    <property type="entry name" value="HisKA"/>
    <property type="match status" value="1"/>
</dbReference>
<keyword evidence="12" id="KW-0902">Two-component regulatory system</keyword>
<evidence type="ECO:0000259" key="23">
    <source>
        <dbReference type="PROSITE" id="PS50112"/>
    </source>
</evidence>
<dbReference type="Pfam" id="PF08448">
    <property type="entry name" value="PAS_4"/>
    <property type="match status" value="1"/>
</dbReference>
<evidence type="ECO:0000256" key="20">
    <source>
        <dbReference type="SAM" id="Phobius"/>
    </source>
</evidence>
<dbReference type="SUPFAM" id="SSF47226">
    <property type="entry name" value="Histidine-containing phosphotransfer domain, HPT domain"/>
    <property type="match status" value="1"/>
</dbReference>
<dbReference type="Pfam" id="PF02518">
    <property type="entry name" value="HATPase_c"/>
    <property type="match status" value="1"/>
</dbReference>
<dbReference type="EC" id="2.7.13.3" evidence="3"/>
<evidence type="ECO:0000256" key="10">
    <source>
        <dbReference type="ARBA" id="ARBA00022840"/>
    </source>
</evidence>
<dbReference type="InterPro" id="IPR013656">
    <property type="entry name" value="PAS_4"/>
</dbReference>
<keyword evidence="5 19" id="KW-0597">Phosphoprotein</keyword>
<dbReference type="InterPro" id="IPR036890">
    <property type="entry name" value="HATPase_C_sf"/>
</dbReference>
<feature type="domain" description="PAS" evidence="23">
    <location>
        <begin position="656"/>
        <end position="700"/>
    </location>
</feature>
<dbReference type="Pfam" id="PF00072">
    <property type="entry name" value="Response_reg"/>
    <property type="match status" value="2"/>
</dbReference>
<gene>
    <name evidence="26" type="ordered locus">azo2482</name>
</gene>
<evidence type="ECO:0000256" key="19">
    <source>
        <dbReference type="PROSITE-ProRule" id="PRU00169"/>
    </source>
</evidence>
<proteinExistence type="predicted"/>
<dbReference type="SUPFAM" id="SSF52172">
    <property type="entry name" value="CheY-like"/>
    <property type="match status" value="2"/>
</dbReference>
<dbReference type="eggNOG" id="COG0642">
    <property type="taxonomic scope" value="Bacteria"/>
</dbReference>
<dbReference type="GO" id="GO:0005886">
    <property type="term" value="C:plasma membrane"/>
    <property type="evidence" value="ECO:0007669"/>
    <property type="project" value="UniProtKB-SubCell"/>
</dbReference>
<dbReference type="Pfam" id="PF13426">
    <property type="entry name" value="PAS_9"/>
    <property type="match status" value="2"/>
</dbReference>
<keyword evidence="4" id="KW-1003">Cell membrane</keyword>
<dbReference type="Gene3D" id="1.10.287.130">
    <property type="match status" value="1"/>
</dbReference>
<feature type="modified residue" description="4-aspartylphosphate" evidence="19">
    <location>
        <position position="1235"/>
    </location>
</feature>
<dbReference type="InterPro" id="IPR004358">
    <property type="entry name" value="Sig_transdc_His_kin-like_C"/>
</dbReference>
<dbReference type="GO" id="GO:0000155">
    <property type="term" value="F:phosphorelay sensor kinase activity"/>
    <property type="evidence" value="ECO:0007669"/>
    <property type="project" value="InterPro"/>
</dbReference>
<feature type="domain" description="Response regulatory" evidence="22">
    <location>
        <begin position="1329"/>
        <end position="1448"/>
    </location>
</feature>
<evidence type="ECO:0000313" key="26">
    <source>
        <dbReference type="EMBL" id="CAL95099.1"/>
    </source>
</evidence>
<dbReference type="PRINTS" id="PR00344">
    <property type="entry name" value="BCTRLSENSOR"/>
</dbReference>
<evidence type="ECO:0000256" key="17">
    <source>
        <dbReference type="ARBA" id="ARBA00070152"/>
    </source>
</evidence>
<evidence type="ECO:0000256" key="11">
    <source>
        <dbReference type="ARBA" id="ARBA00022989"/>
    </source>
</evidence>
<dbReference type="InterPro" id="IPR003661">
    <property type="entry name" value="HisK_dim/P_dom"/>
</dbReference>
<dbReference type="eggNOG" id="COG3829">
    <property type="taxonomic scope" value="Bacteria"/>
</dbReference>
<keyword evidence="7 20" id="KW-0812">Transmembrane</keyword>
<dbReference type="RefSeq" id="WP_011766212.1">
    <property type="nucleotide sequence ID" value="NC_008702.1"/>
</dbReference>
<dbReference type="InterPro" id="IPR013767">
    <property type="entry name" value="PAS_fold"/>
</dbReference>
<dbReference type="InterPro" id="IPR011006">
    <property type="entry name" value="CheY-like_superfamily"/>
</dbReference>
<feature type="transmembrane region" description="Helical" evidence="20">
    <location>
        <begin position="12"/>
        <end position="32"/>
    </location>
</feature>
<feature type="domain" description="Response regulatory" evidence="22">
    <location>
        <begin position="1181"/>
        <end position="1302"/>
    </location>
</feature>
<dbReference type="eggNOG" id="COG2205">
    <property type="taxonomic scope" value="Bacteria"/>
</dbReference>
<evidence type="ECO:0000256" key="12">
    <source>
        <dbReference type="ARBA" id="ARBA00023012"/>
    </source>
</evidence>
<dbReference type="FunFam" id="1.10.287.130:FF:000002">
    <property type="entry name" value="Two-component osmosensing histidine kinase"/>
    <property type="match status" value="1"/>
</dbReference>
<reference evidence="26 27" key="1">
    <citation type="journal article" date="2006" name="Nat. Biotechnol.">
        <title>Complete genome of the mutualistic, N2-fixing grass endophyte Azoarcus sp. strain BH72.</title>
        <authorList>
            <person name="Krause A."/>
            <person name="Ramakumar A."/>
            <person name="Bartels D."/>
            <person name="Battistoni F."/>
            <person name="Bekel T."/>
            <person name="Boch J."/>
            <person name="Boehm M."/>
            <person name="Friedrich F."/>
            <person name="Hurek T."/>
            <person name="Krause L."/>
            <person name="Linke B."/>
            <person name="McHardy A.C."/>
            <person name="Sarkar A."/>
            <person name="Schneiker S."/>
            <person name="Syed A.A."/>
            <person name="Thauer R."/>
            <person name="Vorhoelter F.-J."/>
            <person name="Weidner S."/>
            <person name="Puehler A."/>
            <person name="Reinhold-Hurek B."/>
            <person name="Kaiser O."/>
            <person name="Goesmann A."/>
        </authorList>
    </citation>
    <scope>NUCLEOTIDE SEQUENCE [LARGE SCALE GENOMIC DNA]</scope>
    <source>
        <strain evidence="26 27">BH72</strain>
    </source>
</reference>
<dbReference type="GO" id="GO:0006355">
    <property type="term" value="P:regulation of DNA-templated transcription"/>
    <property type="evidence" value="ECO:0007669"/>
    <property type="project" value="InterPro"/>
</dbReference>
<dbReference type="Gene3D" id="3.30.450.20">
    <property type="entry name" value="PAS domain"/>
    <property type="match status" value="4"/>
</dbReference>
<evidence type="ECO:0000256" key="18">
    <source>
        <dbReference type="PROSITE-ProRule" id="PRU00110"/>
    </source>
</evidence>
<feature type="domain" description="HPt" evidence="25">
    <location>
        <begin position="1492"/>
        <end position="1590"/>
    </location>
</feature>
<dbReference type="PANTHER" id="PTHR45339:SF1">
    <property type="entry name" value="HYBRID SIGNAL TRANSDUCTION HISTIDINE KINASE J"/>
    <property type="match status" value="1"/>
</dbReference>
<evidence type="ECO:0000256" key="7">
    <source>
        <dbReference type="ARBA" id="ARBA00022692"/>
    </source>
</evidence>
<evidence type="ECO:0000256" key="4">
    <source>
        <dbReference type="ARBA" id="ARBA00022475"/>
    </source>
</evidence>
<dbReference type="SUPFAM" id="SSF55874">
    <property type="entry name" value="ATPase domain of HSP90 chaperone/DNA topoisomerase II/histidine kinase"/>
    <property type="match status" value="1"/>
</dbReference>
<feature type="domain" description="PAC" evidence="24">
    <location>
        <begin position="605"/>
        <end position="659"/>
    </location>
</feature>
<dbReference type="SMART" id="SM00091">
    <property type="entry name" value="PAS"/>
    <property type="match status" value="4"/>
</dbReference>
<evidence type="ECO:0000256" key="2">
    <source>
        <dbReference type="ARBA" id="ARBA00004651"/>
    </source>
</evidence>
<evidence type="ECO:0000256" key="9">
    <source>
        <dbReference type="ARBA" id="ARBA00022777"/>
    </source>
</evidence>
<evidence type="ECO:0000256" key="6">
    <source>
        <dbReference type="ARBA" id="ARBA00022679"/>
    </source>
</evidence>
<dbReference type="InterPro" id="IPR001610">
    <property type="entry name" value="PAC"/>
</dbReference>
<evidence type="ECO:0000256" key="5">
    <source>
        <dbReference type="ARBA" id="ARBA00022553"/>
    </source>
</evidence>
<keyword evidence="9" id="KW-0418">Kinase</keyword>
<evidence type="ECO:0000256" key="16">
    <source>
        <dbReference type="ARBA" id="ARBA00068150"/>
    </source>
</evidence>
<dbReference type="InterPro" id="IPR000014">
    <property type="entry name" value="PAS"/>
</dbReference>
<feature type="domain" description="PAC" evidence="24">
    <location>
        <begin position="873"/>
        <end position="924"/>
    </location>
</feature>
<evidence type="ECO:0000259" key="22">
    <source>
        <dbReference type="PROSITE" id="PS50110"/>
    </source>
</evidence>
<dbReference type="PROSITE" id="PS50110">
    <property type="entry name" value="RESPONSE_REGULATORY"/>
    <property type="match status" value="2"/>
</dbReference>